<accession>A0ABN0HR75</accession>
<comment type="caution">
    <text evidence="1">The sequence shown here is derived from an EMBL/GenBank/DDBJ whole genome shotgun (WGS) entry which is preliminary data.</text>
</comment>
<evidence type="ECO:0000313" key="2">
    <source>
        <dbReference type="Proteomes" id="UP000017668"/>
    </source>
</evidence>
<name>A0ABN0HR75_RHILU</name>
<protein>
    <submittedName>
        <fullName evidence="1">Uncharacterized protein</fullName>
    </submittedName>
</protein>
<reference evidence="1 2" key="1">
    <citation type="journal article" date="2013" name="Genome Announc.">
        <title>Genome Sequence of Rhizobium lupini HPC(L) Isolated from Saline Desert Soil, Kutch (Gujarat).</title>
        <authorList>
            <person name="Agarwal L."/>
            <person name="Purohit H.J."/>
        </authorList>
    </citation>
    <scope>NUCLEOTIDE SEQUENCE [LARGE SCALE GENOMIC DNA]</scope>
    <source>
        <strain evidence="2">HPC(L)</strain>
    </source>
</reference>
<dbReference type="EMBL" id="AMQQ01000004">
    <property type="protein sequence ID" value="EKJ97142.1"/>
    <property type="molecule type" value="Genomic_DNA"/>
</dbReference>
<dbReference type="Proteomes" id="UP000017668">
    <property type="component" value="Unassembled WGS sequence"/>
</dbReference>
<keyword evidence="2" id="KW-1185">Reference proteome</keyword>
<proteinExistence type="predicted"/>
<gene>
    <name evidence="1" type="ORF">C241_02459</name>
</gene>
<evidence type="ECO:0000313" key="1">
    <source>
        <dbReference type="EMBL" id="EKJ97142.1"/>
    </source>
</evidence>
<sequence length="111" mass="12398">MAGGWMTKVLSVSANTAAYALEAVKPSQRVPRRSEVEEAIHELARKAENSDDFQLRGMMTVIKPPALTLYFLTVASQHQEPQATLEQAVEAYEENNLPQKADDILLNQDDR</sequence>
<organism evidence="1 2">
    <name type="scientific">Bradyrhizobium lupini HPC(L)</name>
    <dbReference type="NCBI Taxonomy" id="1229491"/>
    <lineage>
        <taxon>Bacteria</taxon>
        <taxon>Pseudomonadati</taxon>
        <taxon>Pseudomonadota</taxon>
        <taxon>Alphaproteobacteria</taxon>
        <taxon>Hyphomicrobiales</taxon>
        <taxon>Nitrobacteraceae</taxon>
        <taxon>Bradyrhizobium</taxon>
    </lineage>
</organism>